<name>A0A8J6KYF3_MICOH</name>
<comment type="catalytic activity">
    <reaction evidence="8">
        <text>L-threonyl-[protein] + ATP = O-phospho-L-threonyl-[protein] + ADP + H(+)</text>
        <dbReference type="Rhea" id="RHEA:46608"/>
        <dbReference type="Rhea" id="RHEA-COMP:11060"/>
        <dbReference type="Rhea" id="RHEA-COMP:11605"/>
        <dbReference type="ChEBI" id="CHEBI:15378"/>
        <dbReference type="ChEBI" id="CHEBI:30013"/>
        <dbReference type="ChEBI" id="CHEBI:30616"/>
        <dbReference type="ChEBI" id="CHEBI:61977"/>
        <dbReference type="ChEBI" id="CHEBI:456216"/>
        <dbReference type="EC" id="2.7.11.1"/>
    </reaction>
</comment>
<dbReference type="InterPro" id="IPR000719">
    <property type="entry name" value="Prot_kinase_dom"/>
</dbReference>
<dbReference type="AlphaFoldDB" id="A0A8J6KYF3"/>
<dbReference type="InterPro" id="IPR011009">
    <property type="entry name" value="Kinase-like_dom_sf"/>
</dbReference>
<gene>
    <name evidence="13" type="ORF">LTLLF_134650</name>
</gene>
<comment type="caution">
    <text evidence="13">The sequence shown here is derived from an EMBL/GenBank/DDBJ whole genome shotgun (WGS) entry which is preliminary data.</text>
</comment>
<dbReference type="GO" id="GO:0005524">
    <property type="term" value="F:ATP binding"/>
    <property type="evidence" value="ECO:0007669"/>
    <property type="project" value="UniProtKB-UniRule"/>
</dbReference>
<evidence type="ECO:0000256" key="8">
    <source>
        <dbReference type="ARBA" id="ARBA00047899"/>
    </source>
</evidence>
<keyword evidence="3" id="KW-0723">Serine/threonine-protein kinase</keyword>
<protein>
    <recommendedName>
        <fullName evidence="2">non-specific serine/threonine protein kinase</fullName>
        <ecNumber evidence="2">2.7.11.1</ecNumber>
    </recommendedName>
</protein>
<evidence type="ECO:0000259" key="12">
    <source>
        <dbReference type="PROSITE" id="PS50011"/>
    </source>
</evidence>
<feature type="compositionally biased region" description="Basic and acidic residues" evidence="11">
    <location>
        <begin position="219"/>
        <end position="239"/>
    </location>
</feature>
<dbReference type="InterPro" id="IPR051131">
    <property type="entry name" value="NEK_Ser/Thr_kinase_NIMA"/>
</dbReference>
<dbReference type="Pfam" id="PF00069">
    <property type="entry name" value="Pkinase"/>
    <property type="match status" value="1"/>
</dbReference>
<dbReference type="FunFam" id="3.30.200.20:FF:000097">
    <property type="entry name" value="Probable serine/threonine-protein kinase nek1"/>
    <property type="match status" value="1"/>
</dbReference>
<organism evidence="13 14">
    <name type="scientific">Microtus ochrogaster</name>
    <name type="common">Prairie vole</name>
    <dbReference type="NCBI Taxonomy" id="79684"/>
    <lineage>
        <taxon>Eukaryota</taxon>
        <taxon>Metazoa</taxon>
        <taxon>Chordata</taxon>
        <taxon>Craniata</taxon>
        <taxon>Vertebrata</taxon>
        <taxon>Euteleostomi</taxon>
        <taxon>Mammalia</taxon>
        <taxon>Eutheria</taxon>
        <taxon>Euarchontoglires</taxon>
        <taxon>Glires</taxon>
        <taxon>Rodentia</taxon>
        <taxon>Myomorpha</taxon>
        <taxon>Muroidea</taxon>
        <taxon>Cricetidae</taxon>
        <taxon>Arvicolinae</taxon>
        <taxon>Microtus</taxon>
    </lineage>
</organism>
<feature type="domain" description="Protein kinase" evidence="12">
    <location>
        <begin position="4"/>
        <end position="287"/>
    </location>
</feature>
<evidence type="ECO:0000256" key="10">
    <source>
        <dbReference type="PROSITE-ProRule" id="PRU10141"/>
    </source>
</evidence>
<feature type="compositionally biased region" description="Basic and acidic residues" evidence="11">
    <location>
        <begin position="257"/>
        <end position="267"/>
    </location>
</feature>
<dbReference type="InterPro" id="IPR017441">
    <property type="entry name" value="Protein_kinase_ATP_BS"/>
</dbReference>
<comment type="catalytic activity">
    <reaction evidence="9">
        <text>L-seryl-[protein] + ATP = O-phospho-L-seryl-[protein] + ADP + H(+)</text>
        <dbReference type="Rhea" id="RHEA:17989"/>
        <dbReference type="Rhea" id="RHEA-COMP:9863"/>
        <dbReference type="Rhea" id="RHEA-COMP:11604"/>
        <dbReference type="ChEBI" id="CHEBI:15378"/>
        <dbReference type="ChEBI" id="CHEBI:29999"/>
        <dbReference type="ChEBI" id="CHEBI:30616"/>
        <dbReference type="ChEBI" id="CHEBI:83421"/>
        <dbReference type="ChEBI" id="CHEBI:456216"/>
        <dbReference type="EC" id="2.7.11.1"/>
    </reaction>
</comment>
<keyword evidence="7 10" id="KW-0067">ATP-binding</keyword>
<evidence type="ECO:0000256" key="2">
    <source>
        <dbReference type="ARBA" id="ARBA00012513"/>
    </source>
</evidence>
<comment type="similarity">
    <text evidence="1">Belongs to the protein kinase superfamily. NEK Ser/Thr protein kinase family. NIMA subfamily.</text>
</comment>
<evidence type="ECO:0000256" key="9">
    <source>
        <dbReference type="ARBA" id="ARBA00048679"/>
    </source>
</evidence>
<evidence type="ECO:0000256" key="11">
    <source>
        <dbReference type="SAM" id="MobiDB-lite"/>
    </source>
</evidence>
<evidence type="ECO:0000256" key="6">
    <source>
        <dbReference type="ARBA" id="ARBA00022777"/>
    </source>
</evidence>
<feature type="binding site" evidence="10">
    <location>
        <position position="33"/>
    </location>
    <ligand>
        <name>ATP</name>
        <dbReference type="ChEBI" id="CHEBI:30616"/>
    </ligand>
</feature>
<evidence type="ECO:0000256" key="4">
    <source>
        <dbReference type="ARBA" id="ARBA00022679"/>
    </source>
</evidence>
<dbReference type="EC" id="2.7.11.1" evidence="2"/>
<dbReference type="Gene3D" id="1.10.510.10">
    <property type="entry name" value="Transferase(Phosphotransferase) domain 1"/>
    <property type="match status" value="1"/>
</dbReference>
<proteinExistence type="inferred from homology"/>
<evidence type="ECO:0000256" key="5">
    <source>
        <dbReference type="ARBA" id="ARBA00022741"/>
    </source>
</evidence>
<keyword evidence="6 13" id="KW-0418">Kinase</keyword>
<reference evidence="13" key="1">
    <citation type="submission" date="2020-03" db="EMBL/GenBank/DDBJ databases">
        <title>Studies in the Genomics of Life Span.</title>
        <authorList>
            <person name="Glass D."/>
        </authorList>
    </citation>
    <scope>NUCLEOTIDE SEQUENCE</scope>
    <source>
        <strain evidence="13">LTLLF</strain>
        <tissue evidence="13">Muscle</tissue>
    </source>
</reference>
<dbReference type="PROSITE" id="PS50011">
    <property type="entry name" value="PROTEIN_KINASE_DOM"/>
    <property type="match status" value="1"/>
</dbReference>
<feature type="region of interest" description="Disordered" evidence="11">
    <location>
        <begin position="205"/>
        <end position="275"/>
    </location>
</feature>
<dbReference type="GO" id="GO:0004674">
    <property type="term" value="F:protein serine/threonine kinase activity"/>
    <property type="evidence" value="ECO:0007669"/>
    <property type="project" value="UniProtKB-KW"/>
</dbReference>
<evidence type="ECO:0000313" key="13">
    <source>
        <dbReference type="EMBL" id="KAH0514553.1"/>
    </source>
</evidence>
<evidence type="ECO:0000256" key="1">
    <source>
        <dbReference type="ARBA" id="ARBA00010886"/>
    </source>
</evidence>
<dbReference type="PANTHER" id="PTHR44899">
    <property type="entry name" value="CAMK FAMILY PROTEIN KINASE"/>
    <property type="match status" value="1"/>
</dbReference>
<sequence length="287" mass="32721">MDKFDLIKIIGEGTYGKVYLAKHKTESNQCVIKEIDFTKEKEASKKEVVLLAQMRHPNIVTFFGSFQENNRLFIVMEYCDGGDLMRRIQRQRGVLFSEDQVMDKLNDTLSFEDGMKLQEYRPIKEHEDYTDRAFEELCGPETEGCHFSEIVSVENRRRWDARAPQTLLQIMATADVTSTCPTMPEGMIKPQLPQADQEEAEIASDVVVDDEQLDPGSDGDIKYEESEDELRSEMIESLEKLATSTEEREEAPSCSKNAEKPGEKERLNLAARNSSEGLEFGLSNLHC</sequence>
<dbReference type="PANTHER" id="PTHR44899:SF1">
    <property type="entry name" value="SERINE_THREONINE-PROTEIN KINASE NEK5"/>
    <property type="match status" value="1"/>
</dbReference>
<dbReference type="EMBL" id="JAATJU010021149">
    <property type="protein sequence ID" value="KAH0514553.1"/>
    <property type="molecule type" value="Genomic_DNA"/>
</dbReference>
<keyword evidence="4" id="KW-0808">Transferase</keyword>
<dbReference type="Proteomes" id="UP000710432">
    <property type="component" value="Unassembled WGS sequence"/>
</dbReference>
<dbReference type="SUPFAM" id="SSF56112">
    <property type="entry name" value="Protein kinase-like (PK-like)"/>
    <property type="match status" value="1"/>
</dbReference>
<accession>A0A8J6KYF3</accession>
<evidence type="ECO:0000256" key="7">
    <source>
        <dbReference type="ARBA" id="ARBA00022840"/>
    </source>
</evidence>
<evidence type="ECO:0000256" key="3">
    <source>
        <dbReference type="ARBA" id="ARBA00022527"/>
    </source>
</evidence>
<dbReference type="PROSITE" id="PS00107">
    <property type="entry name" value="PROTEIN_KINASE_ATP"/>
    <property type="match status" value="1"/>
</dbReference>
<keyword evidence="5 10" id="KW-0547">Nucleotide-binding</keyword>
<evidence type="ECO:0000313" key="14">
    <source>
        <dbReference type="Proteomes" id="UP000710432"/>
    </source>
</evidence>